<evidence type="ECO:0000313" key="2">
    <source>
        <dbReference type="EMBL" id="QHN36879.1"/>
    </source>
</evidence>
<proteinExistence type="predicted"/>
<evidence type="ECO:0000313" key="3">
    <source>
        <dbReference type="Proteomes" id="UP001059836"/>
    </source>
</evidence>
<keyword evidence="3" id="KW-1185">Reference proteome</keyword>
<evidence type="ECO:0000256" key="1">
    <source>
        <dbReference type="SAM" id="MobiDB-lite"/>
    </source>
</evidence>
<feature type="compositionally biased region" description="Polar residues" evidence="1">
    <location>
        <begin position="1"/>
        <end position="17"/>
    </location>
</feature>
<reference evidence="2" key="1">
    <citation type="journal article" date="2021" name="Nat. Microbiol.">
        <title>Cocultivation of an ultrasmall environmental parasitic bacterium with lytic ability against bacteria associated with wastewater foams.</title>
        <authorList>
            <person name="Batinovic S."/>
            <person name="Rose J.J.A."/>
            <person name="Ratcliffe J."/>
            <person name="Seviour R.J."/>
            <person name="Petrovski S."/>
        </authorList>
    </citation>
    <scope>NUCLEOTIDE SEQUENCE</scope>
    <source>
        <strain evidence="2">CON9</strain>
    </source>
</reference>
<gene>
    <name evidence="2" type="ORF">GII31_20235</name>
</gene>
<sequence length="267" mass="30599">MSRQPQFNATPARSQRASAEIDTDTAPKRDRYRAFMFVRHASTTDRADESKLRGALVCSGAVDWLFVRHGIGTACVSCAGAEEHLQGAFRFKDRRDLHVVAAMLPPGYRVAPLVGGLAWRNYGKYLSHEGFHEVVASFDYDAFVARWTRAPRVTFKDVKRRVFEGELSPTDVAREYPDIYMKHPGAIRTAAVEGERLRREFDDERWAHDYALPRVLADRSDDTWDDIIGRAMWNGKSPEVVYRVITAHPDVRWAPPPNVWPLRFRHM</sequence>
<accession>A0ABX6ILU8</accession>
<evidence type="ECO:0008006" key="4">
    <source>
        <dbReference type="Google" id="ProtNLM"/>
    </source>
</evidence>
<dbReference type="EMBL" id="CP045809">
    <property type="protein sequence ID" value="QHN36879.1"/>
    <property type="molecule type" value="Genomic_DNA"/>
</dbReference>
<dbReference type="Proteomes" id="UP001059836">
    <property type="component" value="Chromosome"/>
</dbReference>
<protein>
    <recommendedName>
        <fullName evidence="4">Histidine phosphatase family protein</fullName>
    </recommendedName>
</protein>
<name>A0ABX6ILU8_9ACTN</name>
<organism evidence="2 3">
    <name type="scientific">Gordonia pseudamarae</name>
    <dbReference type="NCBI Taxonomy" id="2831662"/>
    <lineage>
        <taxon>Bacteria</taxon>
        <taxon>Bacillati</taxon>
        <taxon>Actinomycetota</taxon>
        <taxon>Actinomycetes</taxon>
        <taxon>Mycobacteriales</taxon>
        <taxon>Gordoniaceae</taxon>
        <taxon>Gordonia</taxon>
    </lineage>
</organism>
<dbReference type="RefSeq" id="WP_260840155.1">
    <property type="nucleotide sequence ID" value="NZ_CP045809.1"/>
</dbReference>
<feature type="region of interest" description="Disordered" evidence="1">
    <location>
        <begin position="1"/>
        <end position="23"/>
    </location>
</feature>